<gene>
    <name evidence="9" type="ORF">BaRGS_00035460</name>
</gene>
<dbReference type="SMART" id="SM00252">
    <property type="entry name" value="SH2"/>
    <property type="match status" value="1"/>
</dbReference>
<accession>A0ABD0JEN1</accession>
<dbReference type="Pfam" id="PF00791">
    <property type="entry name" value="ZU5"/>
    <property type="match status" value="1"/>
</dbReference>
<dbReference type="GO" id="GO:0004197">
    <property type="term" value="F:cysteine-type endopeptidase activity"/>
    <property type="evidence" value="ECO:0007669"/>
    <property type="project" value="UniProtKB-ARBA"/>
</dbReference>
<sequence length="521" mass="56660">MQKAGNGQQGPREETRYRMTADPRGLCLIFNNKIFRTADGFPIPDLPTREGTDVDRGCPVQIDATPDDHVFIPEHTDFLIAHSTLPEFASFRIPQNGSFFVDKLTEVLNNHAHSQDIVKMLTMVNDKIASVDLFHAHVTGISKQASVFSSSLRKDLYFNTGSPSDAADDNFTTSALAQRALLDRLVSFHEYEEPIAATRTTPLPLSAKAQAALSRTFRQLSISSDPPSSPSGSQHPPEAAPSGSPDADTSAILGRIMQVIASNQQPSTASGADHDDPSADDDASEDHVYMGADLTPLGPASWWLDVDAKNARKESEAALMSLGNCPGTFLFRRCTDDSVPAVLSVLYVKPDTDLPAVGHYKLNVDDEGVYLTGLTKFHTIFDLIEHYLHRADGMCTELTVPCPGLQRTKPGTSNLSSTEKHQQPPNKTVSTEANNATPAFNPNKDPSFSKRWQFSEIFSREGGKLQGENSDIVLHVPTGAVINGNVEIKGAVSTNLEEVQRSLPFGTDEWIVSPVVEYSAT</sequence>
<dbReference type="PROSITE" id="PS50001">
    <property type="entry name" value="SH2"/>
    <property type="match status" value="1"/>
</dbReference>
<dbReference type="PANTHER" id="PTHR48169:SF7">
    <property type="entry name" value="CASPASE 10"/>
    <property type="match status" value="1"/>
</dbReference>
<evidence type="ECO:0000259" key="7">
    <source>
        <dbReference type="PROSITE" id="PS50207"/>
    </source>
</evidence>
<dbReference type="SUPFAM" id="SSF55550">
    <property type="entry name" value="SH2 domain"/>
    <property type="match status" value="1"/>
</dbReference>
<evidence type="ECO:0000313" key="10">
    <source>
        <dbReference type="Proteomes" id="UP001519460"/>
    </source>
</evidence>
<dbReference type="Proteomes" id="UP001519460">
    <property type="component" value="Unassembled WGS sequence"/>
</dbReference>
<feature type="region of interest" description="Disordered" evidence="5">
    <location>
        <begin position="406"/>
        <end position="445"/>
    </location>
</feature>
<feature type="domain" description="Caspase family p20" evidence="8">
    <location>
        <begin position="23"/>
        <end position="55"/>
    </location>
</feature>
<dbReference type="SMART" id="SM00115">
    <property type="entry name" value="CASc"/>
    <property type="match status" value="1"/>
</dbReference>
<comment type="caution">
    <text evidence="9">The sequence shown here is derived from an EMBL/GenBank/DDBJ whole genome shotgun (WGS) entry which is preliminary data.</text>
</comment>
<dbReference type="EMBL" id="JACVVK020000475">
    <property type="protein sequence ID" value="KAK7471876.1"/>
    <property type="molecule type" value="Genomic_DNA"/>
</dbReference>
<proteinExistence type="inferred from homology"/>
<dbReference type="Pfam" id="PF00656">
    <property type="entry name" value="Peptidase_C14"/>
    <property type="match status" value="1"/>
</dbReference>
<feature type="compositionally biased region" description="Polar residues" evidence="5">
    <location>
        <begin position="409"/>
        <end position="445"/>
    </location>
</feature>
<dbReference type="InterPro" id="IPR000980">
    <property type="entry name" value="SH2"/>
</dbReference>
<dbReference type="Gene3D" id="3.40.50.1460">
    <property type="match status" value="1"/>
</dbReference>
<dbReference type="Gene3D" id="3.30.70.1470">
    <property type="entry name" value="Caspase-like"/>
    <property type="match status" value="1"/>
</dbReference>
<dbReference type="InterPro" id="IPR002138">
    <property type="entry name" value="Pept_C14_p10"/>
</dbReference>
<keyword evidence="2" id="KW-0053">Apoptosis</keyword>
<dbReference type="GO" id="GO:0006915">
    <property type="term" value="P:apoptotic process"/>
    <property type="evidence" value="ECO:0007669"/>
    <property type="project" value="UniProtKB-KW"/>
</dbReference>
<dbReference type="GO" id="GO:0051604">
    <property type="term" value="P:protein maturation"/>
    <property type="evidence" value="ECO:0007669"/>
    <property type="project" value="UniProtKB-ARBA"/>
</dbReference>
<organism evidence="9 10">
    <name type="scientific">Batillaria attramentaria</name>
    <dbReference type="NCBI Taxonomy" id="370345"/>
    <lineage>
        <taxon>Eukaryota</taxon>
        <taxon>Metazoa</taxon>
        <taxon>Spiralia</taxon>
        <taxon>Lophotrochozoa</taxon>
        <taxon>Mollusca</taxon>
        <taxon>Gastropoda</taxon>
        <taxon>Caenogastropoda</taxon>
        <taxon>Sorbeoconcha</taxon>
        <taxon>Cerithioidea</taxon>
        <taxon>Batillariidae</taxon>
        <taxon>Batillaria</taxon>
    </lineage>
</organism>
<dbReference type="Gene3D" id="3.30.505.10">
    <property type="entry name" value="SH2 domain"/>
    <property type="match status" value="1"/>
</dbReference>
<dbReference type="AlphaFoldDB" id="A0ABD0JEN1"/>
<evidence type="ECO:0008006" key="11">
    <source>
        <dbReference type="Google" id="ProtNLM"/>
    </source>
</evidence>
<feature type="region of interest" description="Disordered" evidence="5">
    <location>
        <begin position="219"/>
        <end position="248"/>
    </location>
</feature>
<keyword evidence="10" id="KW-1185">Reference proteome</keyword>
<dbReference type="Gene3D" id="2.60.220.30">
    <property type="match status" value="1"/>
</dbReference>
<dbReference type="PANTHER" id="PTHR48169">
    <property type="entry name" value="DED DOMAIN-CONTAINING PROTEIN"/>
    <property type="match status" value="1"/>
</dbReference>
<evidence type="ECO:0000256" key="5">
    <source>
        <dbReference type="SAM" id="MobiDB-lite"/>
    </source>
</evidence>
<protein>
    <recommendedName>
        <fullName evidence="11">SH2 domain-containing protein</fullName>
    </recommendedName>
</protein>
<evidence type="ECO:0000256" key="2">
    <source>
        <dbReference type="ARBA" id="ARBA00022703"/>
    </source>
</evidence>
<dbReference type="InterPro" id="IPR011600">
    <property type="entry name" value="Pept_C14_caspase"/>
</dbReference>
<dbReference type="InterPro" id="IPR000906">
    <property type="entry name" value="ZU5_dom"/>
</dbReference>
<dbReference type="PROSITE" id="PS50208">
    <property type="entry name" value="CASPASE_P20"/>
    <property type="match status" value="1"/>
</dbReference>
<dbReference type="InterPro" id="IPR015917">
    <property type="entry name" value="Pept_C14A"/>
</dbReference>
<comment type="similarity">
    <text evidence="1 4">Belongs to the peptidase C14A family.</text>
</comment>
<evidence type="ECO:0000256" key="4">
    <source>
        <dbReference type="RuleBase" id="RU003971"/>
    </source>
</evidence>
<evidence type="ECO:0000259" key="8">
    <source>
        <dbReference type="PROSITE" id="PS50208"/>
    </source>
</evidence>
<evidence type="ECO:0000256" key="1">
    <source>
        <dbReference type="ARBA" id="ARBA00010134"/>
    </source>
</evidence>
<evidence type="ECO:0000259" key="6">
    <source>
        <dbReference type="PROSITE" id="PS50001"/>
    </source>
</evidence>
<feature type="compositionally biased region" description="Low complexity" evidence="5">
    <location>
        <begin position="221"/>
        <end position="237"/>
    </location>
</feature>
<dbReference type="GO" id="GO:0005737">
    <property type="term" value="C:cytoplasm"/>
    <property type="evidence" value="ECO:0007669"/>
    <property type="project" value="UniProtKB-ARBA"/>
</dbReference>
<dbReference type="InterPro" id="IPR029030">
    <property type="entry name" value="Caspase-like_dom_sf"/>
</dbReference>
<reference evidence="9 10" key="1">
    <citation type="journal article" date="2023" name="Sci. Data">
        <title>Genome assembly of the Korean intertidal mud-creeper Batillaria attramentaria.</title>
        <authorList>
            <person name="Patra A.K."/>
            <person name="Ho P.T."/>
            <person name="Jun S."/>
            <person name="Lee S.J."/>
            <person name="Kim Y."/>
            <person name="Won Y.J."/>
        </authorList>
    </citation>
    <scope>NUCLEOTIDE SEQUENCE [LARGE SCALE GENOMIC DNA]</scope>
    <source>
        <strain evidence="9">Wonlab-2016</strain>
    </source>
</reference>
<evidence type="ECO:0000313" key="9">
    <source>
        <dbReference type="EMBL" id="KAK7471876.1"/>
    </source>
</evidence>
<dbReference type="Pfam" id="PF00017">
    <property type="entry name" value="SH2"/>
    <property type="match status" value="1"/>
</dbReference>
<feature type="domain" description="Caspase family p10" evidence="7">
    <location>
        <begin position="72"/>
        <end position="160"/>
    </location>
</feature>
<dbReference type="InterPro" id="IPR001309">
    <property type="entry name" value="Pept_C14_p20"/>
</dbReference>
<feature type="region of interest" description="Disordered" evidence="5">
    <location>
        <begin position="263"/>
        <end position="285"/>
    </location>
</feature>
<keyword evidence="3" id="KW-0727">SH2 domain</keyword>
<feature type="domain" description="SH2" evidence="6">
    <location>
        <begin position="303"/>
        <end position="402"/>
    </location>
</feature>
<dbReference type="PROSITE" id="PS50207">
    <property type="entry name" value="CASPASE_P10"/>
    <property type="match status" value="1"/>
</dbReference>
<name>A0ABD0JEN1_9CAEN</name>
<evidence type="ECO:0000256" key="3">
    <source>
        <dbReference type="PROSITE-ProRule" id="PRU00191"/>
    </source>
</evidence>
<dbReference type="SUPFAM" id="SSF52129">
    <property type="entry name" value="Caspase-like"/>
    <property type="match status" value="1"/>
</dbReference>
<dbReference type="GO" id="GO:0043067">
    <property type="term" value="P:regulation of programmed cell death"/>
    <property type="evidence" value="ECO:0007669"/>
    <property type="project" value="UniProtKB-ARBA"/>
</dbReference>
<dbReference type="InterPro" id="IPR036860">
    <property type="entry name" value="SH2_dom_sf"/>
</dbReference>